<dbReference type="SUPFAM" id="SSF55931">
    <property type="entry name" value="Glutamine synthetase/guanido kinase"/>
    <property type="match status" value="1"/>
</dbReference>
<comment type="cofactor">
    <cofactor evidence="1">
        <name>Mg(2+)</name>
        <dbReference type="ChEBI" id="CHEBI:18420"/>
    </cofactor>
</comment>
<accession>Q2RUZ1</accession>
<evidence type="ECO:0000256" key="5">
    <source>
        <dbReference type="RuleBase" id="RU000384"/>
    </source>
</evidence>
<dbReference type="SMART" id="SM01230">
    <property type="entry name" value="Gln-synt_C"/>
    <property type="match status" value="1"/>
</dbReference>
<keyword evidence="8" id="KW-1185">Reference proteome</keyword>
<evidence type="ECO:0000256" key="2">
    <source>
        <dbReference type="ARBA" id="ARBA00022598"/>
    </source>
</evidence>
<organism evidence="7 8">
    <name type="scientific">Rhodospirillum rubrum (strain ATCC 11170 / ATH 1.1.1 / DSM 467 / LMG 4362 / NCIMB 8255 / S1)</name>
    <dbReference type="NCBI Taxonomy" id="269796"/>
    <lineage>
        <taxon>Bacteria</taxon>
        <taxon>Pseudomonadati</taxon>
        <taxon>Pseudomonadota</taxon>
        <taxon>Alphaproteobacteria</taxon>
        <taxon>Rhodospirillales</taxon>
        <taxon>Rhodospirillaceae</taxon>
        <taxon>Rhodospirillum</taxon>
    </lineage>
</organism>
<dbReference type="RefSeq" id="WP_011389008.1">
    <property type="nucleotide sequence ID" value="NC_007643.1"/>
</dbReference>
<dbReference type="InterPro" id="IPR008146">
    <property type="entry name" value="Gln_synth_cat_dom"/>
</dbReference>
<feature type="domain" description="GS catalytic" evidence="6">
    <location>
        <begin position="127"/>
        <end position="454"/>
    </location>
</feature>
<dbReference type="PANTHER" id="PTHR43785">
    <property type="entry name" value="GAMMA-GLUTAMYLPUTRESCINE SYNTHETASE"/>
    <property type="match status" value="1"/>
</dbReference>
<name>Q2RUZ1_RHORT</name>
<dbReference type="PANTHER" id="PTHR43785:SF12">
    <property type="entry name" value="TYPE-1 GLUTAMINE SYNTHETASE 2"/>
    <property type="match status" value="1"/>
</dbReference>
<dbReference type="EC" id="6.3.1.2" evidence="7"/>
<dbReference type="HOGENOM" id="CLU_017290_0_0_5"/>
<dbReference type="SUPFAM" id="SSF54368">
    <property type="entry name" value="Glutamine synthetase, N-terminal domain"/>
    <property type="match status" value="1"/>
</dbReference>
<evidence type="ECO:0000256" key="3">
    <source>
        <dbReference type="ARBA" id="ARBA00022842"/>
    </source>
</evidence>
<dbReference type="AlphaFoldDB" id="Q2RUZ1"/>
<dbReference type="EnsemblBacteria" id="ABC22054">
    <property type="protein sequence ID" value="ABC22054"/>
    <property type="gene ID" value="Rru_A1253"/>
</dbReference>
<dbReference type="eggNOG" id="COG0174">
    <property type="taxonomic scope" value="Bacteria"/>
</dbReference>
<dbReference type="GO" id="GO:0006598">
    <property type="term" value="P:polyamine catabolic process"/>
    <property type="evidence" value="ECO:0007669"/>
    <property type="project" value="TreeGrafter"/>
</dbReference>
<protein>
    <submittedName>
        <fullName evidence="7">Glutamine synthetase, catalytic region</fullName>
        <ecNumber evidence="7">6.3.1.2</ecNumber>
    </submittedName>
</protein>
<dbReference type="PhylomeDB" id="Q2RUZ1"/>
<dbReference type="Proteomes" id="UP000001929">
    <property type="component" value="Chromosome"/>
</dbReference>
<evidence type="ECO:0000256" key="1">
    <source>
        <dbReference type="ARBA" id="ARBA00001946"/>
    </source>
</evidence>
<reference evidence="7 8" key="1">
    <citation type="journal article" date="2011" name="Stand. Genomic Sci.">
        <title>Complete genome sequence of Rhodospirillum rubrum type strain (S1).</title>
        <authorList>
            <person name="Munk A.C."/>
            <person name="Copeland A."/>
            <person name="Lucas S."/>
            <person name="Lapidus A."/>
            <person name="Del Rio T.G."/>
            <person name="Barry K."/>
            <person name="Detter J.C."/>
            <person name="Hammon N."/>
            <person name="Israni S."/>
            <person name="Pitluck S."/>
            <person name="Brettin T."/>
            <person name="Bruce D."/>
            <person name="Han C."/>
            <person name="Tapia R."/>
            <person name="Gilna P."/>
            <person name="Schmutz J."/>
            <person name="Larimer F."/>
            <person name="Land M."/>
            <person name="Kyrpides N.C."/>
            <person name="Mavromatis K."/>
            <person name="Richardson P."/>
            <person name="Rohde M."/>
            <person name="Goker M."/>
            <person name="Klenk H.P."/>
            <person name="Zhang Y."/>
            <person name="Roberts G.P."/>
            <person name="Reslewic S."/>
            <person name="Schwartz D.C."/>
        </authorList>
    </citation>
    <scope>NUCLEOTIDE SEQUENCE [LARGE SCALE GENOMIC DNA]</scope>
    <source>
        <strain evidence="8">ATCC 11170 / ATH 1.1.1 / DSM 467 / LMG 4362 / NCIMB 8255 / S1</strain>
    </source>
</reference>
<dbReference type="GO" id="GO:0006542">
    <property type="term" value="P:glutamine biosynthetic process"/>
    <property type="evidence" value="ECO:0007669"/>
    <property type="project" value="InterPro"/>
</dbReference>
<proteinExistence type="inferred from homology"/>
<gene>
    <name evidence="7" type="ordered locus">Rru_A1253</name>
</gene>
<dbReference type="PROSITE" id="PS51987">
    <property type="entry name" value="GS_CATALYTIC"/>
    <property type="match status" value="1"/>
</dbReference>
<dbReference type="GO" id="GO:0004356">
    <property type="term" value="F:glutamine synthetase activity"/>
    <property type="evidence" value="ECO:0007669"/>
    <property type="project" value="UniProtKB-EC"/>
</dbReference>
<evidence type="ECO:0000313" key="7">
    <source>
        <dbReference type="EMBL" id="ABC22054.1"/>
    </source>
</evidence>
<dbReference type="EMBL" id="CP000230">
    <property type="protein sequence ID" value="ABC22054.1"/>
    <property type="molecule type" value="Genomic_DNA"/>
</dbReference>
<dbReference type="Gene3D" id="3.30.590.10">
    <property type="entry name" value="Glutamine synthetase/guanido kinase, catalytic domain"/>
    <property type="match status" value="1"/>
</dbReference>
<evidence type="ECO:0000313" key="8">
    <source>
        <dbReference type="Proteomes" id="UP000001929"/>
    </source>
</evidence>
<keyword evidence="3" id="KW-0460">Magnesium</keyword>
<dbReference type="Pfam" id="PF00120">
    <property type="entry name" value="Gln-synt_C"/>
    <property type="match status" value="1"/>
</dbReference>
<dbReference type="KEGG" id="rru:Rru_A1253"/>
<evidence type="ECO:0000256" key="4">
    <source>
        <dbReference type="PROSITE-ProRule" id="PRU01331"/>
    </source>
</evidence>
<dbReference type="InterPro" id="IPR014746">
    <property type="entry name" value="Gln_synth/guanido_kin_cat_dom"/>
</dbReference>
<dbReference type="InterPro" id="IPR027303">
    <property type="entry name" value="Gln_synth_gly_rich_site"/>
</dbReference>
<dbReference type="PROSITE" id="PS00181">
    <property type="entry name" value="GLNA_ATP"/>
    <property type="match status" value="1"/>
</dbReference>
<dbReference type="InterPro" id="IPR036651">
    <property type="entry name" value="Gln_synt_N_sf"/>
</dbReference>
<dbReference type="PATRIC" id="fig|269796.9.peg.1318"/>
<sequence length="454" mass="48889">MTVLPPADGGALLREEVRRFREAHPDIAYVDLLSLDLPGHFYGKRLPIAMLDDIAAGAPLKLPQNAIILGATGGVYPIGRYALEDGDPDAPRRLVAGTLAPVPWESRPTAQMLVTSSGTDHPVCFEPREVLNGVVERLRAKGLFPTVAFELEFYLLSQDRPDGLIAPPRDPLSGRADLHPAMHIERLSRFSDVLHAIIDAAQAQGIETTAMSAEVGLGQYEINFAHCADPLRAADWSALFCRATRGVAMRHGYQATFLSKPYLQSAGSGMHLHVSLCDERGANLLAPENALGLKRAVAGCLALMPASVALFSANHNAFRRSASGAVNTAAGGCWGWDDRSAGIRIPPSGPAALRLEHRVAGADANPYLALAAILAGMDYGLECALDPRPTREEAPSASVALPGDMLEALRTMDASAELRARLGDEFVTVYTTMKRQDHLAFLGMISPREYDWYL</sequence>
<evidence type="ECO:0000259" key="6">
    <source>
        <dbReference type="PROSITE" id="PS51987"/>
    </source>
</evidence>
<dbReference type="STRING" id="269796.Rru_A1253"/>
<comment type="similarity">
    <text evidence="4 5">Belongs to the glutamine synthetase family.</text>
</comment>
<keyword evidence="2 7" id="KW-0436">Ligase</keyword>